<dbReference type="PROSITE" id="PS51257">
    <property type="entry name" value="PROKAR_LIPOPROTEIN"/>
    <property type="match status" value="1"/>
</dbReference>
<sequence length="173" mass="19440">MRLFTLLMSSFLLLACSSQQLSDYQDKQPTLDLQAFFTGELEASGIVIGPTGKVTRTFTVELLGTWQNNQGVLEEWFVFDDGEKTTRTWRINDLGNGQYTGTAGDIIGTAEGASTGNALKWVYDLEIEVDGSVYQVKFDDWMYQVSDTEIINKSKIKKWGFNVGEVILSIRKK</sequence>
<comment type="caution">
    <text evidence="2">The sequence shown here is derived from an EMBL/GenBank/DDBJ whole genome shotgun (WGS) entry which is preliminary data.</text>
</comment>
<protein>
    <submittedName>
        <fullName evidence="2">DUF3833 domain-containing protein</fullName>
    </submittedName>
</protein>
<keyword evidence="1" id="KW-0732">Signal</keyword>
<feature type="chain" id="PRO_5045404660" evidence="1">
    <location>
        <begin position="22"/>
        <end position="173"/>
    </location>
</feature>
<gene>
    <name evidence="2" type="ORF">K6Y31_20040</name>
</gene>
<dbReference type="RefSeq" id="WP_233054814.1">
    <property type="nucleotide sequence ID" value="NZ_JAIMJA010000032.1"/>
</dbReference>
<dbReference type="EMBL" id="JAIMJA010000032">
    <property type="protein sequence ID" value="MCE2597069.1"/>
    <property type="molecule type" value="Genomic_DNA"/>
</dbReference>
<evidence type="ECO:0000313" key="2">
    <source>
        <dbReference type="EMBL" id="MCE2597069.1"/>
    </source>
</evidence>
<evidence type="ECO:0000256" key="1">
    <source>
        <dbReference type="SAM" id="SignalP"/>
    </source>
</evidence>
<reference evidence="2 3" key="1">
    <citation type="journal article" date="2022" name="Environ. Microbiol. Rep.">
        <title>Eco-phylogenetic analyses reveal divergent evolution of vitamin B12 metabolism in the marine bacterial family 'Psychromonadaceae'.</title>
        <authorList>
            <person name="Jin X."/>
            <person name="Yang Y."/>
            <person name="Cao H."/>
            <person name="Gao B."/>
            <person name="Zhao Z."/>
        </authorList>
    </citation>
    <scope>NUCLEOTIDE SEQUENCE [LARGE SCALE GENOMIC DNA]</scope>
    <source>
        <strain evidence="2 3">MKS20</strain>
    </source>
</reference>
<name>A0ABS8WDE6_9GAMM</name>
<proteinExistence type="predicted"/>
<feature type="signal peptide" evidence="1">
    <location>
        <begin position="1"/>
        <end position="21"/>
    </location>
</feature>
<dbReference type="Proteomes" id="UP001201273">
    <property type="component" value="Unassembled WGS sequence"/>
</dbReference>
<accession>A0ABS8WDE6</accession>
<dbReference type="Pfam" id="PF12915">
    <property type="entry name" value="DUF3833"/>
    <property type="match status" value="1"/>
</dbReference>
<keyword evidence="3" id="KW-1185">Reference proteome</keyword>
<evidence type="ECO:0000313" key="3">
    <source>
        <dbReference type="Proteomes" id="UP001201273"/>
    </source>
</evidence>
<dbReference type="InterPro" id="IPR024409">
    <property type="entry name" value="DUF3833"/>
</dbReference>
<organism evidence="2 3">
    <name type="scientific">Motilimonas cestriensis</name>
    <dbReference type="NCBI Taxonomy" id="2742685"/>
    <lineage>
        <taxon>Bacteria</taxon>
        <taxon>Pseudomonadati</taxon>
        <taxon>Pseudomonadota</taxon>
        <taxon>Gammaproteobacteria</taxon>
        <taxon>Alteromonadales</taxon>
        <taxon>Alteromonadales genera incertae sedis</taxon>
        <taxon>Motilimonas</taxon>
    </lineage>
</organism>